<dbReference type="Proteomes" id="UP000235116">
    <property type="component" value="Chromosome"/>
</dbReference>
<dbReference type="Gene3D" id="3.40.367.20">
    <property type="match status" value="1"/>
</dbReference>
<dbReference type="SUPFAM" id="SSF53067">
    <property type="entry name" value="Actin-like ATPase domain"/>
    <property type="match status" value="1"/>
</dbReference>
<dbReference type="CDD" id="cd24008">
    <property type="entry name" value="ASKHA_NBD_GLK"/>
    <property type="match status" value="1"/>
</dbReference>
<dbReference type="EMBL" id="CP022684">
    <property type="protein sequence ID" value="AUM14524.1"/>
    <property type="molecule type" value="Genomic_DNA"/>
</dbReference>
<name>A0A2K9LUK8_9GAMM</name>
<evidence type="ECO:0000256" key="1">
    <source>
        <dbReference type="ARBA" id="ARBA00022679"/>
    </source>
</evidence>
<dbReference type="PANTHER" id="PTHR47690:SF1">
    <property type="entry name" value="GLUCOKINASE"/>
    <property type="match status" value="1"/>
</dbReference>
<protein>
    <recommendedName>
        <fullName evidence="6">Glucokinase</fullName>
    </recommendedName>
</protein>
<evidence type="ECO:0008006" key="6">
    <source>
        <dbReference type="Google" id="ProtNLM"/>
    </source>
</evidence>
<reference evidence="5" key="1">
    <citation type="submission" date="2017-08" db="EMBL/GenBank/DDBJ databases">
        <title>Direct submision.</title>
        <authorList>
            <person name="Kim S.-J."/>
            <person name="Rhee S.-K."/>
        </authorList>
    </citation>
    <scope>NUCLEOTIDE SEQUENCE [LARGE SCALE GENOMIC DNA]</scope>
    <source>
        <strain evidence="5">GI5</strain>
    </source>
</reference>
<organism evidence="4 5">
    <name type="scientific">Ketobacter alkanivorans</name>
    <dbReference type="NCBI Taxonomy" id="1917421"/>
    <lineage>
        <taxon>Bacteria</taxon>
        <taxon>Pseudomonadati</taxon>
        <taxon>Pseudomonadota</taxon>
        <taxon>Gammaproteobacteria</taxon>
        <taxon>Pseudomonadales</taxon>
        <taxon>Ketobacteraceae</taxon>
        <taxon>Ketobacter</taxon>
    </lineage>
</organism>
<evidence type="ECO:0000313" key="4">
    <source>
        <dbReference type="EMBL" id="AUM14524.1"/>
    </source>
</evidence>
<evidence type="ECO:0000256" key="3">
    <source>
        <dbReference type="RuleBase" id="RU004046"/>
    </source>
</evidence>
<dbReference type="GO" id="GO:0005536">
    <property type="term" value="F:D-glucose binding"/>
    <property type="evidence" value="ECO:0007669"/>
    <property type="project" value="InterPro"/>
</dbReference>
<accession>A0A2K9LUK8</accession>
<dbReference type="OrthoDB" id="9800595at2"/>
<dbReference type="InterPro" id="IPR050201">
    <property type="entry name" value="Bacterial_glucokinase"/>
</dbReference>
<evidence type="ECO:0000313" key="5">
    <source>
        <dbReference type="Proteomes" id="UP000235116"/>
    </source>
</evidence>
<dbReference type="Gene3D" id="3.30.420.40">
    <property type="match status" value="1"/>
</dbReference>
<dbReference type="RefSeq" id="WP_101895897.1">
    <property type="nucleotide sequence ID" value="NZ_CP022684.1"/>
</dbReference>
<keyword evidence="2" id="KW-0418">Kinase</keyword>
<dbReference type="Pfam" id="PF02685">
    <property type="entry name" value="Glucokinase"/>
    <property type="match status" value="1"/>
</dbReference>
<dbReference type="InterPro" id="IPR003836">
    <property type="entry name" value="Glucokinase"/>
</dbReference>
<proteinExistence type="inferred from homology"/>
<dbReference type="GO" id="GO:0004340">
    <property type="term" value="F:glucokinase activity"/>
    <property type="evidence" value="ECO:0007669"/>
    <property type="project" value="InterPro"/>
</dbReference>
<dbReference type="KEGG" id="kak:Kalk_19745"/>
<comment type="similarity">
    <text evidence="3">Belongs to the bacterial glucokinase family.</text>
</comment>
<dbReference type="AlphaFoldDB" id="A0A2K9LUK8"/>
<gene>
    <name evidence="4" type="ORF">Kalk_19745</name>
</gene>
<dbReference type="GO" id="GO:0005524">
    <property type="term" value="F:ATP binding"/>
    <property type="evidence" value="ECO:0007669"/>
    <property type="project" value="InterPro"/>
</dbReference>
<dbReference type="GO" id="GO:0006096">
    <property type="term" value="P:glycolytic process"/>
    <property type="evidence" value="ECO:0007669"/>
    <property type="project" value="InterPro"/>
</dbReference>
<keyword evidence="1" id="KW-0808">Transferase</keyword>
<evidence type="ECO:0000256" key="2">
    <source>
        <dbReference type="ARBA" id="ARBA00022777"/>
    </source>
</evidence>
<keyword evidence="5" id="KW-1185">Reference proteome</keyword>
<dbReference type="InterPro" id="IPR043129">
    <property type="entry name" value="ATPase_NBD"/>
</dbReference>
<dbReference type="PANTHER" id="PTHR47690">
    <property type="entry name" value="GLUCOKINASE"/>
    <property type="match status" value="1"/>
</dbReference>
<sequence>MSYELTALKCLQEQAKSMITLLADIGGTKTQLALMNHSGVLVRKCKVLNNEYRDIEGVIDEFLAPETETPHYAVLAVAGPVDGGIRCQMTNLPWLIDGEALRDRFNLRSIVLLNDLQATAWGMTSTSVQNQLTLLRRKRLNFDQPVVVISPGTGLGQACIVPHEGGYCIKATEGGHKSIAPFNKLSADLLHQHWQQHNFPPSWENWFSGSGLGQLYQAMFPNEAAPNNQAMSDNALSNPDSHCGQAIQLFTQAIYAECGNLVLQYLAWGGVIVAGGIPPKLESFFSLQGNIDYIHRKNEYVDRLRAVPVALCKNTDIPLVGAAQYCIKHMMT</sequence>
<dbReference type="GO" id="GO:0005829">
    <property type="term" value="C:cytosol"/>
    <property type="evidence" value="ECO:0007669"/>
    <property type="project" value="TreeGrafter"/>
</dbReference>